<gene>
    <name evidence="2" type="ORF">COM27_25855</name>
</gene>
<dbReference type="GO" id="GO:0005737">
    <property type="term" value="C:cytoplasm"/>
    <property type="evidence" value="ECO:0007669"/>
    <property type="project" value="TreeGrafter"/>
</dbReference>
<evidence type="ECO:0000313" key="3">
    <source>
        <dbReference type="Proteomes" id="UP000223472"/>
    </source>
</evidence>
<evidence type="ECO:0000313" key="2">
    <source>
        <dbReference type="EMBL" id="PGD30033.1"/>
    </source>
</evidence>
<dbReference type="PANTHER" id="PTHR10953:SF102">
    <property type="entry name" value="ADENYLYLTRANSFERASE AND SULFURTRANSFERASE MOCS3"/>
    <property type="match status" value="1"/>
</dbReference>
<comment type="caution">
    <text evidence="2">The sequence shown here is derived from an EMBL/GenBank/DDBJ whole genome shotgun (WGS) entry which is preliminary data.</text>
</comment>
<dbReference type="InterPro" id="IPR045886">
    <property type="entry name" value="ThiF/MoeB/HesA"/>
</dbReference>
<evidence type="ECO:0000259" key="1">
    <source>
        <dbReference type="Pfam" id="PF00899"/>
    </source>
</evidence>
<dbReference type="Gene3D" id="3.40.50.720">
    <property type="entry name" value="NAD(P)-binding Rossmann-like Domain"/>
    <property type="match status" value="1"/>
</dbReference>
<dbReference type="GO" id="GO:0016779">
    <property type="term" value="F:nucleotidyltransferase activity"/>
    <property type="evidence" value="ECO:0007669"/>
    <property type="project" value="TreeGrafter"/>
</dbReference>
<dbReference type="InterPro" id="IPR035985">
    <property type="entry name" value="Ubiquitin-activating_enz"/>
</dbReference>
<proteinExistence type="predicted"/>
<dbReference type="Pfam" id="PF00899">
    <property type="entry name" value="ThiF"/>
    <property type="match status" value="1"/>
</dbReference>
<dbReference type="SUPFAM" id="SSF69572">
    <property type="entry name" value="Activating enzymes of the ubiquitin-like proteins"/>
    <property type="match status" value="1"/>
</dbReference>
<dbReference type="InterPro" id="IPR000594">
    <property type="entry name" value="ThiF_NAD_FAD-bd"/>
</dbReference>
<organism evidence="2 3">
    <name type="scientific">Bacillus wiedmannii</name>
    <dbReference type="NCBI Taxonomy" id="1890302"/>
    <lineage>
        <taxon>Bacteria</taxon>
        <taxon>Bacillati</taxon>
        <taxon>Bacillota</taxon>
        <taxon>Bacilli</taxon>
        <taxon>Bacillales</taxon>
        <taxon>Bacillaceae</taxon>
        <taxon>Bacillus</taxon>
        <taxon>Bacillus cereus group</taxon>
    </lineage>
</organism>
<dbReference type="GO" id="GO:0008641">
    <property type="term" value="F:ubiquitin-like modifier activating enzyme activity"/>
    <property type="evidence" value="ECO:0007669"/>
    <property type="project" value="InterPro"/>
</dbReference>
<name>A0A2B6KDI5_9BACI</name>
<protein>
    <recommendedName>
        <fullName evidence="1">THIF-type NAD/FAD binding fold domain-containing protein</fullName>
    </recommendedName>
</protein>
<reference evidence="2 3" key="1">
    <citation type="submission" date="2017-09" db="EMBL/GenBank/DDBJ databases">
        <title>Large-scale bioinformatics analysis of Bacillus genomes uncovers conserved roles of natural products in bacterial physiology.</title>
        <authorList>
            <consortium name="Agbiome Team Llc"/>
            <person name="Bleich R.M."/>
            <person name="Grubbs K.J."/>
            <person name="Santa Maria K.C."/>
            <person name="Allen S.E."/>
            <person name="Farag S."/>
            <person name="Shank E.A."/>
            <person name="Bowers A."/>
        </authorList>
    </citation>
    <scope>NUCLEOTIDE SEQUENCE [LARGE SCALE GENOMIC DNA]</scope>
    <source>
        <strain evidence="2 3">AFS065610</strain>
    </source>
</reference>
<dbReference type="Proteomes" id="UP000223472">
    <property type="component" value="Unassembled WGS sequence"/>
</dbReference>
<sequence>MRPKFKEIMKPVVVHQNVIRIGLETDSYEIDDSDGVINEIIELLDGKRDILEISEVSSIPVDLIEECIHALNEIGCIEDDSIDPYQYINEKDLERYRANLTFYTNFTSLEKNKFEFQKNIKDSTVAILGLGGASLGVACLTGLGVENIIGVDYDLVETSNLNRQFLYSEKNIGELKTEATLNRLKELNSDVNFKFINKKIKSSNDLNSIIKEADIVINAIDSPAILCNRWVNAACVKQNIPFIQGGVSNTQIIWERIVPNQSGCYDCYLIHALRLDPFFEHQLKAIYNNHFPGRNVTTGPHVALLNGFMTSEVAKLLSGYTEAMPASTTMIYDKINIEIKKNFKWDKLPDCPTCGKGNENIEPVSLEELISIAKQGMAVK</sequence>
<dbReference type="EMBL" id="NVIY01000048">
    <property type="protein sequence ID" value="PGD30033.1"/>
    <property type="molecule type" value="Genomic_DNA"/>
</dbReference>
<dbReference type="AlphaFoldDB" id="A0A2B6KDI5"/>
<dbReference type="PANTHER" id="PTHR10953">
    <property type="entry name" value="UBIQUITIN-ACTIVATING ENZYME E1"/>
    <property type="match status" value="1"/>
</dbReference>
<feature type="domain" description="THIF-type NAD/FAD binding fold" evidence="1">
    <location>
        <begin position="114"/>
        <end position="352"/>
    </location>
</feature>
<dbReference type="GO" id="GO:0004792">
    <property type="term" value="F:thiosulfate-cyanide sulfurtransferase activity"/>
    <property type="evidence" value="ECO:0007669"/>
    <property type="project" value="TreeGrafter"/>
</dbReference>
<accession>A0A2B6KDI5</accession>
<dbReference type="GO" id="GO:0032446">
    <property type="term" value="P:protein modification by small protein conjugation"/>
    <property type="evidence" value="ECO:0007669"/>
    <property type="project" value="TreeGrafter"/>
</dbReference>
<dbReference type="RefSeq" id="WP_098654634.1">
    <property type="nucleotide sequence ID" value="NZ_JARPPR010000002.1"/>
</dbReference>